<dbReference type="NCBIfam" id="NF037970">
    <property type="entry name" value="vanZ_1"/>
    <property type="match status" value="1"/>
</dbReference>
<name>A0ABW8RCH0_9BACI</name>
<sequence length="154" mass="18360">MEHRQLQSSRMYKKKKPQKHKLFVKMVLVILWGLFLLLNTWTENLEQLLELQSLGFKWVSTPDFKSFFYFYDLTLVHPDYLKVKLGHFIGFAIMDVLLFKLLRSHKYSIGISIIFAFLTEFLQLFFGRDGRLYDLIIDSLGVLTVFFILKKLKL</sequence>
<dbReference type="Proteomes" id="UP001623041">
    <property type="component" value="Unassembled WGS sequence"/>
</dbReference>
<keyword evidence="1" id="KW-0472">Membrane</keyword>
<protein>
    <submittedName>
        <fullName evidence="3">VanZ family protein</fullName>
    </submittedName>
</protein>
<keyword evidence="1" id="KW-1133">Transmembrane helix</keyword>
<keyword evidence="1" id="KW-0812">Transmembrane</keyword>
<evidence type="ECO:0000259" key="2">
    <source>
        <dbReference type="Pfam" id="PF04892"/>
    </source>
</evidence>
<reference evidence="3 4" key="1">
    <citation type="submission" date="2024-11" db="EMBL/GenBank/DDBJ databases">
        <authorList>
            <person name="Lucas J.A."/>
        </authorList>
    </citation>
    <scope>NUCLEOTIDE SEQUENCE [LARGE SCALE GENOMIC DNA]</scope>
    <source>
        <strain evidence="3 4">Z 5.4</strain>
    </source>
</reference>
<evidence type="ECO:0000313" key="3">
    <source>
        <dbReference type="EMBL" id="MFK9089931.1"/>
    </source>
</evidence>
<accession>A0ABW8RCH0</accession>
<feature type="domain" description="VanZ-like" evidence="2">
    <location>
        <begin position="27"/>
        <end position="150"/>
    </location>
</feature>
<feature type="transmembrane region" description="Helical" evidence="1">
    <location>
        <begin position="132"/>
        <end position="149"/>
    </location>
</feature>
<dbReference type="Pfam" id="PF04892">
    <property type="entry name" value="VanZ"/>
    <property type="match status" value="1"/>
</dbReference>
<organism evidence="3 4">
    <name type="scientific">Bacillus salipaludis</name>
    <dbReference type="NCBI Taxonomy" id="2547811"/>
    <lineage>
        <taxon>Bacteria</taxon>
        <taxon>Bacillati</taxon>
        <taxon>Bacillota</taxon>
        <taxon>Bacilli</taxon>
        <taxon>Bacillales</taxon>
        <taxon>Bacillaceae</taxon>
        <taxon>Bacillus</taxon>
    </lineage>
</organism>
<dbReference type="EMBL" id="JBJHQH010000001">
    <property type="protein sequence ID" value="MFK9089931.1"/>
    <property type="molecule type" value="Genomic_DNA"/>
</dbReference>
<keyword evidence="4" id="KW-1185">Reference proteome</keyword>
<evidence type="ECO:0000313" key="4">
    <source>
        <dbReference type="Proteomes" id="UP001623041"/>
    </source>
</evidence>
<dbReference type="RefSeq" id="WP_406578654.1">
    <property type="nucleotide sequence ID" value="NZ_JBJHQH010000001.1"/>
</dbReference>
<gene>
    <name evidence="3" type="ORF">ACJEBI_00355</name>
</gene>
<comment type="caution">
    <text evidence="3">The sequence shown here is derived from an EMBL/GenBank/DDBJ whole genome shotgun (WGS) entry which is preliminary data.</text>
</comment>
<feature type="transmembrane region" description="Helical" evidence="1">
    <location>
        <begin position="109"/>
        <end position="126"/>
    </location>
</feature>
<feature type="transmembrane region" description="Helical" evidence="1">
    <location>
        <begin position="85"/>
        <end position="102"/>
    </location>
</feature>
<evidence type="ECO:0000256" key="1">
    <source>
        <dbReference type="SAM" id="Phobius"/>
    </source>
</evidence>
<dbReference type="InterPro" id="IPR006976">
    <property type="entry name" value="VanZ-like"/>
</dbReference>
<proteinExistence type="predicted"/>